<feature type="region of interest" description="Disordered" evidence="1">
    <location>
        <begin position="1"/>
        <end position="177"/>
    </location>
</feature>
<feature type="domain" description="NADAR" evidence="2">
    <location>
        <begin position="346"/>
        <end position="499"/>
    </location>
</feature>
<feature type="compositionally biased region" description="Pro residues" evidence="1">
    <location>
        <begin position="313"/>
        <end position="331"/>
    </location>
</feature>
<dbReference type="EMBL" id="JBANRG010000003">
    <property type="protein sequence ID" value="KAK7468952.1"/>
    <property type="molecule type" value="Genomic_DNA"/>
</dbReference>
<gene>
    <name evidence="3" type="ORF">VKT23_003451</name>
</gene>
<dbReference type="SUPFAM" id="SSF143990">
    <property type="entry name" value="YbiA-like"/>
    <property type="match status" value="1"/>
</dbReference>
<feature type="region of interest" description="Disordered" evidence="1">
    <location>
        <begin position="269"/>
        <end position="294"/>
    </location>
</feature>
<feature type="compositionally biased region" description="Basic residues" evidence="1">
    <location>
        <begin position="58"/>
        <end position="67"/>
    </location>
</feature>
<feature type="region of interest" description="Disordered" evidence="1">
    <location>
        <begin position="201"/>
        <end position="246"/>
    </location>
</feature>
<feature type="compositionally biased region" description="Basic and acidic residues" evidence="1">
    <location>
        <begin position="203"/>
        <end position="212"/>
    </location>
</feature>
<evidence type="ECO:0000259" key="2">
    <source>
        <dbReference type="Pfam" id="PF08719"/>
    </source>
</evidence>
<dbReference type="CDD" id="cd15457">
    <property type="entry name" value="NADAR"/>
    <property type="match status" value="1"/>
</dbReference>
<sequence>MGQLNSRSKGQHPYPPYPPPPPGYYAPPYPSYGQFGAAQPFNQHTVVPYPYMPQPQRSTRRKKKRRPGTVMASHSRRRNPEPPGAGSARFAEALDPSSHTIRRAQTPFHRPTHLEDGEDEEEQEDLHRDGDGPVVPEGSGSYRTPRIRTGSGLPPPPEIKMFTPRPPNPLPLPPRDIFESPEYKAAMRGPIGTSAILAAMYPPKEERDDNLQRSRTGLFGKRSSKGGLFRSLTGTRKKKDEGPDIAMGSGIRLLPIPVGAADYNKISTPTASAAPTTNSVEPPFPHPPPGVATSAQRQQPVIPFLVAGADPNAAPPAPAPVPVQAPAPDPSQTPLASGDSSQPLYFNQTHPDYGGFLPHSHHRIEHEGHVYKSATHLHEALKYPDHPHIAEAIRTCNSLSDIFHIATSNADRARQDWPLKFVEIMEWVMMLKFSQHPNLRALLLLTNNRHLVYAEERDSFWGDGVGLDAEGNRKPLAPGQPEGANELGQMLMRIRDRIRTQSPDPYQQQ</sequence>
<proteinExistence type="predicted"/>
<dbReference type="Gene3D" id="1.10.357.40">
    <property type="entry name" value="YbiA-like"/>
    <property type="match status" value="1"/>
</dbReference>
<keyword evidence="4" id="KW-1185">Reference proteome</keyword>
<feature type="region of interest" description="Disordered" evidence="1">
    <location>
        <begin position="308"/>
        <end position="341"/>
    </location>
</feature>
<accession>A0ABR1JZK1</accession>
<evidence type="ECO:0000256" key="1">
    <source>
        <dbReference type="SAM" id="MobiDB-lite"/>
    </source>
</evidence>
<reference evidence="3 4" key="1">
    <citation type="submission" date="2024-01" db="EMBL/GenBank/DDBJ databases">
        <title>A draft genome for the cacao thread blight pathogen Marasmiellus scandens.</title>
        <authorList>
            <person name="Baruah I.K."/>
            <person name="Leung J."/>
            <person name="Bukari Y."/>
            <person name="Amoako-Attah I."/>
            <person name="Meinhardt L.W."/>
            <person name="Bailey B.A."/>
            <person name="Cohen S.P."/>
        </authorList>
    </citation>
    <scope>NUCLEOTIDE SEQUENCE [LARGE SCALE GENOMIC DNA]</scope>
    <source>
        <strain evidence="3 4">GH-19</strain>
    </source>
</reference>
<comment type="caution">
    <text evidence="3">The sequence shown here is derived from an EMBL/GenBank/DDBJ whole genome shotgun (WGS) entry which is preliminary data.</text>
</comment>
<dbReference type="Pfam" id="PF08719">
    <property type="entry name" value="NADAR"/>
    <property type="match status" value="1"/>
</dbReference>
<protein>
    <recommendedName>
        <fullName evidence="2">NADAR domain-containing protein</fullName>
    </recommendedName>
</protein>
<organism evidence="3 4">
    <name type="scientific">Marasmiellus scandens</name>
    <dbReference type="NCBI Taxonomy" id="2682957"/>
    <lineage>
        <taxon>Eukaryota</taxon>
        <taxon>Fungi</taxon>
        <taxon>Dikarya</taxon>
        <taxon>Basidiomycota</taxon>
        <taxon>Agaricomycotina</taxon>
        <taxon>Agaricomycetes</taxon>
        <taxon>Agaricomycetidae</taxon>
        <taxon>Agaricales</taxon>
        <taxon>Marasmiineae</taxon>
        <taxon>Omphalotaceae</taxon>
        <taxon>Marasmiellus</taxon>
    </lineage>
</organism>
<evidence type="ECO:0000313" key="3">
    <source>
        <dbReference type="EMBL" id="KAK7468952.1"/>
    </source>
</evidence>
<dbReference type="InterPro" id="IPR037238">
    <property type="entry name" value="YbiA-like_sf"/>
</dbReference>
<feature type="compositionally biased region" description="Pro residues" evidence="1">
    <location>
        <begin position="13"/>
        <end position="30"/>
    </location>
</feature>
<feature type="compositionally biased region" description="Pro residues" evidence="1">
    <location>
        <begin position="153"/>
        <end position="174"/>
    </location>
</feature>
<name>A0ABR1JZK1_9AGAR</name>
<dbReference type="Proteomes" id="UP001498398">
    <property type="component" value="Unassembled WGS sequence"/>
</dbReference>
<evidence type="ECO:0000313" key="4">
    <source>
        <dbReference type="Proteomes" id="UP001498398"/>
    </source>
</evidence>
<feature type="compositionally biased region" description="Polar residues" evidence="1">
    <location>
        <begin position="332"/>
        <end position="341"/>
    </location>
</feature>
<dbReference type="InterPro" id="IPR012816">
    <property type="entry name" value="NADAR"/>
</dbReference>